<dbReference type="InterPro" id="IPR015879">
    <property type="entry name" value="Ring_hydroxy_dOase_asu_C_dom"/>
</dbReference>
<evidence type="ECO:0000256" key="1">
    <source>
        <dbReference type="ARBA" id="ARBA00001962"/>
    </source>
</evidence>
<evidence type="ECO:0000259" key="7">
    <source>
        <dbReference type="PROSITE" id="PS51296"/>
    </source>
</evidence>
<dbReference type="STRING" id="146020.RMCB_2303"/>
<sequence length="450" mass="50978">MTDTEVEAAEELSAPVTIGVEAYLSEDYARAERDKLWRKVWQQVGRVEELPEVGSYLTYNILDDSIIVVRTGADEFHAHHNVCMHRGRRLIDIPEGAKSAYGRIRKAFVCGFHGWSYGLDGACTHIREKRDWQGALTPENTHLQPVRVDTWGGWLWINMDPDCEPLADYLFPAAKVLDPFGLENMRCKWRKWLSFDCNWKVALEAFNENYHVFTTHPEFNKFGEFKGWAKAQGKHSNIGYVVPEDMAATKSGIGVDLRVLAAEQQVYTMEKANATTTETLVNAAKRLVDELPEGTPAEKVLEHWLASARRDDEARGVIWPTIPADIRRQAGTAWQIFPNFQIGQGPISALCYGARPHPSYNPDKCIVEVSVFELYPKGEQPQTEWEYTPVGDPRWLSVLPQDFSNMAAVQQGMKSLGFPGTKPNPYCERSTVNLHFQLAKYMGTGEPREL</sequence>
<keyword evidence="2" id="KW-0001">2Fe-2S</keyword>
<evidence type="ECO:0000313" key="9">
    <source>
        <dbReference type="Proteomes" id="UP000069620"/>
    </source>
</evidence>
<protein>
    <submittedName>
        <fullName evidence="8">Rieske (2Fe-2S) domain-containing protein</fullName>
    </submittedName>
</protein>
<dbReference type="PANTHER" id="PTHR43756:SF5">
    <property type="entry name" value="CHOLINE MONOOXYGENASE, CHLOROPLASTIC"/>
    <property type="match status" value="1"/>
</dbReference>
<dbReference type="CDD" id="cd03469">
    <property type="entry name" value="Rieske_RO_Alpha_N"/>
    <property type="match status" value="1"/>
</dbReference>
<dbReference type="GO" id="GO:0005506">
    <property type="term" value="F:iron ion binding"/>
    <property type="evidence" value="ECO:0007669"/>
    <property type="project" value="InterPro"/>
</dbReference>
<evidence type="ECO:0000256" key="5">
    <source>
        <dbReference type="ARBA" id="ARBA00023004"/>
    </source>
</evidence>
<accession>A0A100VY97</accession>
<keyword evidence="9" id="KW-1185">Reference proteome</keyword>
<dbReference type="GO" id="GO:0004497">
    <property type="term" value="F:monooxygenase activity"/>
    <property type="evidence" value="ECO:0007669"/>
    <property type="project" value="UniProtKB-ARBA"/>
</dbReference>
<feature type="domain" description="Rieske" evidence="7">
    <location>
        <begin position="41"/>
        <end position="157"/>
    </location>
</feature>
<evidence type="ECO:0000256" key="2">
    <source>
        <dbReference type="ARBA" id="ARBA00022714"/>
    </source>
</evidence>
<dbReference type="PRINTS" id="PR00090">
    <property type="entry name" value="RNGDIOXGNASE"/>
</dbReference>
<dbReference type="InterPro" id="IPR001663">
    <property type="entry name" value="Rng_hydr_dOase-A"/>
</dbReference>
<dbReference type="InterPro" id="IPR036922">
    <property type="entry name" value="Rieske_2Fe-2S_sf"/>
</dbReference>
<name>A0A100VY97_9MYCO</name>
<dbReference type="RefSeq" id="WP_062828864.1">
    <property type="nucleotide sequence ID" value="NZ_BCSX01000021.1"/>
</dbReference>
<dbReference type="Gene3D" id="3.90.380.10">
    <property type="entry name" value="Naphthalene 1,2-dioxygenase Alpha Subunit, Chain A, domain 1"/>
    <property type="match status" value="1"/>
</dbReference>
<dbReference type="SUPFAM" id="SSF50022">
    <property type="entry name" value="ISP domain"/>
    <property type="match status" value="1"/>
</dbReference>
<evidence type="ECO:0000256" key="4">
    <source>
        <dbReference type="ARBA" id="ARBA00023002"/>
    </source>
</evidence>
<keyword evidence="3" id="KW-0479">Metal-binding</keyword>
<dbReference type="GO" id="GO:0016705">
    <property type="term" value="F:oxidoreductase activity, acting on paired donors, with incorporation or reduction of molecular oxygen"/>
    <property type="evidence" value="ECO:0007669"/>
    <property type="project" value="UniProtKB-ARBA"/>
</dbReference>
<dbReference type="AlphaFoldDB" id="A0A100VY97"/>
<evidence type="ECO:0000256" key="6">
    <source>
        <dbReference type="ARBA" id="ARBA00023014"/>
    </source>
</evidence>
<dbReference type="OrthoDB" id="5243643at2"/>
<comment type="caution">
    <text evidence="8">The sequence shown here is derived from an EMBL/GenBank/DDBJ whole genome shotgun (WGS) entry which is preliminary data.</text>
</comment>
<dbReference type="EMBL" id="BCSX01000021">
    <property type="protein sequence ID" value="GAS88207.1"/>
    <property type="molecule type" value="Genomic_DNA"/>
</dbReference>
<gene>
    <name evidence="8" type="ORF">RMCB_2303</name>
</gene>
<reference evidence="9" key="1">
    <citation type="journal article" date="2016" name="Genome Announc.">
        <title>Draft Genome Sequences of Five Rapidly Growing Mycobacterium Species, M. thermoresistibile, M. fortuitum subsp. acetamidolyticum, M. canariasense, M. brisbanense, and M. novocastrense.</title>
        <authorList>
            <person name="Katahira K."/>
            <person name="Ogura Y."/>
            <person name="Gotoh Y."/>
            <person name="Hayashi T."/>
        </authorList>
    </citation>
    <scope>NUCLEOTIDE SEQUENCE [LARGE SCALE GENOMIC DNA]</scope>
    <source>
        <strain evidence="9">JCM15654</strain>
    </source>
</reference>
<keyword evidence="4" id="KW-0560">Oxidoreductase</keyword>
<keyword evidence="5" id="KW-0408">Iron</keyword>
<dbReference type="PANTHER" id="PTHR43756">
    <property type="entry name" value="CHOLINE MONOOXYGENASE, CHLOROPLASTIC"/>
    <property type="match status" value="1"/>
</dbReference>
<dbReference type="InterPro" id="IPR017941">
    <property type="entry name" value="Rieske_2Fe-2S"/>
</dbReference>
<organism evidence="8 9">
    <name type="scientific">Mycolicibacterium brisbanense</name>
    <dbReference type="NCBI Taxonomy" id="146020"/>
    <lineage>
        <taxon>Bacteria</taxon>
        <taxon>Bacillati</taxon>
        <taxon>Actinomycetota</taxon>
        <taxon>Actinomycetes</taxon>
        <taxon>Mycobacteriales</taxon>
        <taxon>Mycobacteriaceae</taxon>
        <taxon>Mycolicibacterium</taxon>
    </lineage>
</organism>
<keyword evidence="6" id="KW-0411">Iron-sulfur</keyword>
<evidence type="ECO:0000256" key="3">
    <source>
        <dbReference type="ARBA" id="ARBA00022723"/>
    </source>
</evidence>
<dbReference type="Gene3D" id="2.102.10.10">
    <property type="entry name" value="Rieske [2Fe-2S] iron-sulphur domain"/>
    <property type="match status" value="1"/>
</dbReference>
<comment type="cofactor">
    <cofactor evidence="1">
        <name>Fe cation</name>
        <dbReference type="ChEBI" id="CHEBI:24875"/>
    </cofactor>
</comment>
<dbReference type="Pfam" id="PF00848">
    <property type="entry name" value="Ring_hydroxyl_A"/>
    <property type="match status" value="1"/>
</dbReference>
<dbReference type="GO" id="GO:0051537">
    <property type="term" value="F:2 iron, 2 sulfur cluster binding"/>
    <property type="evidence" value="ECO:0007669"/>
    <property type="project" value="UniProtKB-KW"/>
</dbReference>
<dbReference type="Pfam" id="PF00355">
    <property type="entry name" value="Rieske"/>
    <property type="match status" value="1"/>
</dbReference>
<dbReference type="SUPFAM" id="SSF55961">
    <property type="entry name" value="Bet v1-like"/>
    <property type="match status" value="1"/>
</dbReference>
<reference evidence="9" key="2">
    <citation type="submission" date="2016-02" db="EMBL/GenBank/DDBJ databases">
        <title>Draft genome sequence of five rapidly growing Mycobacterium species.</title>
        <authorList>
            <person name="Katahira K."/>
            <person name="Gotou Y."/>
            <person name="Iida K."/>
            <person name="Ogura Y."/>
            <person name="Hayashi T."/>
        </authorList>
    </citation>
    <scope>NUCLEOTIDE SEQUENCE [LARGE SCALE GENOMIC DNA]</scope>
    <source>
        <strain evidence="9">JCM15654</strain>
    </source>
</reference>
<proteinExistence type="predicted"/>
<evidence type="ECO:0000313" key="8">
    <source>
        <dbReference type="EMBL" id="GAS88207.1"/>
    </source>
</evidence>
<dbReference type="Proteomes" id="UP000069620">
    <property type="component" value="Unassembled WGS sequence"/>
</dbReference>
<dbReference type="PROSITE" id="PS51296">
    <property type="entry name" value="RIESKE"/>
    <property type="match status" value="1"/>
</dbReference>